<keyword evidence="4" id="KW-1185">Reference proteome</keyword>
<evidence type="ECO:0000313" key="4">
    <source>
        <dbReference type="Proteomes" id="UP001489004"/>
    </source>
</evidence>
<reference evidence="3 4" key="1">
    <citation type="journal article" date="2024" name="Nat. Commun.">
        <title>Phylogenomics reveals the evolutionary origins of lichenization in chlorophyte algae.</title>
        <authorList>
            <person name="Puginier C."/>
            <person name="Libourel C."/>
            <person name="Otte J."/>
            <person name="Skaloud P."/>
            <person name="Haon M."/>
            <person name="Grisel S."/>
            <person name="Petersen M."/>
            <person name="Berrin J.G."/>
            <person name="Delaux P.M."/>
            <person name="Dal Grande F."/>
            <person name="Keller J."/>
        </authorList>
    </citation>
    <scope>NUCLEOTIDE SEQUENCE [LARGE SCALE GENOMIC DNA]</scope>
    <source>
        <strain evidence="3 4">SAG 2043</strain>
    </source>
</reference>
<dbReference type="EMBL" id="JALJOR010000011">
    <property type="protein sequence ID" value="KAK9808645.1"/>
    <property type="molecule type" value="Genomic_DNA"/>
</dbReference>
<dbReference type="PANTHER" id="PTHR46518">
    <property type="entry name" value="COILED-COIL DOMAIN-CONTAINING PROTEIN 151"/>
    <property type="match status" value="1"/>
</dbReference>
<proteinExistence type="predicted"/>
<protein>
    <submittedName>
        <fullName evidence="3">Uncharacterized protein</fullName>
    </submittedName>
</protein>
<keyword evidence="1" id="KW-0175">Coiled coil</keyword>
<dbReference type="GO" id="GO:0097542">
    <property type="term" value="C:ciliary tip"/>
    <property type="evidence" value="ECO:0007669"/>
    <property type="project" value="TreeGrafter"/>
</dbReference>
<feature type="coiled-coil region" evidence="1">
    <location>
        <begin position="401"/>
        <end position="428"/>
    </location>
</feature>
<feature type="compositionally biased region" description="Low complexity" evidence="2">
    <location>
        <begin position="680"/>
        <end position="695"/>
    </location>
</feature>
<accession>A0AAW1PFN6</accession>
<dbReference type="GO" id="GO:0003341">
    <property type="term" value="P:cilium movement"/>
    <property type="evidence" value="ECO:0007669"/>
    <property type="project" value="InterPro"/>
</dbReference>
<evidence type="ECO:0000313" key="3">
    <source>
        <dbReference type="EMBL" id="KAK9808645.1"/>
    </source>
</evidence>
<feature type="compositionally biased region" description="Low complexity" evidence="2">
    <location>
        <begin position="454"/>
        <end position="482"/>
    </location>
</feature>
<feature type="region of interest" description="Disordered" evidence="2">
    <location>
        <begin position="674"/>
        <end position="695"/>
    </location>
</feature>
<feature type="region of interest" description="Disordered" evidence="2">
    <location>
        <begin position="604"/>
        <end position="654"/>
    </location>
</feature>
<dbReference type="AlphaFoldDB" id="A0AAW1PFN6"/>
<feature type="compositionally biased region" description="Low complexity" evidence="2">
    <location>
        <begin position="494"/>
        <end position="507"/>
    </location>
</feature>
<dbReference type="GO" id="GO:0036064">
    <property type="term" value="C:ciliary basal body"/>
    <property type="evidence" value="ECO:0007669"/>
    <property type="project" value="TreeGrafter"/>
</dbReference>
<dbReference type="GO" id="GO:0035253">
    <property type="term" value="C:ciliary rootlet"/>
    <property type="evidence" value="ECO:0007669"/>
    <property type="project" value="TreeGrafter"/>
</dbReference>
<name>A0AAW1PFN6_9CHLO</name>
<feature type="region of interest" description="Disordered" evidence="2">
    <location>
        <begin position="450"/>
        <end position="520"/>
    </location>
</feature>
<feature type="compositionally biased region" description="Basic and acidic residues" evidence="2">
    <location>
        <begin position="636"/>
        <end position="649"/>
    </location>
</feature>
<sequence>MAATLSRKSLKLPRLRMKDELLKSVPELGRLLGEESYDDRATSPYDHGQTAGAASPTRGGVISSQPFVEELTEEEELRIELEAVKRERAALMVSLAQIKRDEGKAGGELQQDDIRRLRKEMELKKEKLNELRLESTRLEGHIARLSVTSRDCSKLMPDGQPDAQARVQQLQEEMAVLDEELIEAEAKNRLYTLLGERTRREHMAMEKKVREARDMQENYMEDYATLTQHMHDMRAAKEDAERDLAHLKQMCTESKKDWARKLKDRRREVRDMERRQNKEKDREERKKVKAMERERIEKERQAKAKMEEEAYDMQLQALQPKLEAMEASWYRLHTISGADTPEEVIAYWEGLRSKEENMRELVRLAEVREARAKEEMAALLSARSNMFESSAPPGEAEAADYATFEMQIDDAKRRKAVAKKKFNKLRSVCIGAQQGLRSVYGRLESALADAEAQRSGSSSRRLTKSNSSSGSRSSSMNRRTGSFKQGKAPPPAIPEAAAAASLAASPSKADDGQGNTIDDADFFPDLPGVLKDVADRLNRLLALEQQMNNVLAATPEDGAEHTGHTPRDSELALMKGFHRRTWTGPAWIAAVTEQGQIMPSGVDLKRKKGKKKLDGPKPDLSRILGYTGSDMDSEASSDKDSDADSKAAGEGEWDGVIDRAFIKHRSMKMTFKHDPNRMHTTTMTSPVPTGTLKAT</sequence>
<organism evidence="3 4">
    <name type="scientific">[Myrmecia] bisecta</name>
    <dbReference type="NCBI Taxonomy" id="41462"/>
    <lineage>
        <taxon>Eukaryota</taxon>
        <taxon>Viridiplantae</taxon>
        <taxon>Chlorophyta</taxon>
        <taxon>core chlorophytes</taxon>
        <taxon>Trebouxiophyceae</taxon>
        <taxon>Trebouxiales</taxon>
        <taxon>Trebouxiaceae</taxon>
        <taxon>Myrmecia</taxon>
    </lineage>
</organism>
<comment type="caution">
    <text evidence="3">The sequence shown here is derived from an EMBL/GenBank/DDBJ whole genome shotgun (WGS) entry which is preliminary data.</text>
</comment>
<evidence type="ECO:0000256" key="2">
    <source>
        <dbReference type="SAM" id="MobiDB-lite"/>
    </source>
</evidence>
<feature type="coiled-coil region" evidence="1">
    <location>
        <begin position="67"/>
        <end position="187"/>
    </location>
</feature>
<dbReference type="GO" id="GO:0036158">
    <property type="term" value="P:outer dynein arm assembly"/>
    <property type="evidence" value="ECO:0007669"/>
    <property type="project" value="InterPro"/>
</dbReference>
<gene>
    <name evidence="3" type="ORF">WJX72_001158</name>
</gene>
<dbReference type="InterPro" id="IPR033192">
    <property type="entry name" value="ODAD3"/>
</dbReference>
<dbReference type="Proteomes" id="UP001489004">
    <property type="component" value="Unassembled WGS sequence"/>
</dbReference>
<feature type="region of interest" description="Disordered" evidence="2">
    <location>
        <begin position="35"/>
        <end position="65"/>
    </location>
</feature>
<evidence type="ECO:0000256" key="1">
    <source>
        <dbReference type="SAM" id="Coils"/>
    </source>
</evidence>
<feature type="region of interest" description="Disordered" evidence="2">
    <location>
        <begin position="266"/>
        <end position="301"/>
    </location>
</feature>
<dbReference type="PANTHER" id="PTHR46518:SF1">
    <property type="entry name" value="OUTER DYNEIN ARM-DOCKING COMPLEX SUBUNIT 3"/>
    <property type="match status" value="1"/>
</dbReference>